<comment type="caution">
    <text evidence="2">The sequence shown here is derived from an EMBL/GenBank/DDBJ whole genome shotgun (WGS) entry which is preliminary data.</text>
</comment>
<evidence type="ECO:0000313" key="2">
    <source>
        <dbReference type="EMBL" id="KAK5948263.1"/>
    </source>
</evidence>
<reference evidence="2 3" key="1">
    <citation type="submission" date="2022-12" db="EMBL/GenBank/DDBJ databases">
        <title>Genomic features and morphological characterization of a novel Knufia sp. strain isolated from spacecraft assembly facility.</title>
        <authorList>
            <person name="Teixeira M."/>
            <person name="Chander A.M."/>
            <person name="Stajich J.E."/>
            <person name="Venkateswaran K."/>
        </authorList>
    </citation>
    <scope>NUCLEOTIDE SEQUENCE [LARGE SCALE GENOMIC DNA]</scope>
    <source>
        <strain evidence="2 3">FJI-L2-BK-P2</strain>
    </source>
</reference>
<organism evidence="2 3">
    <name type="scientific">Knufia fluminis</name>
    <dbReference type="NCBI Taxonomy" id="191047"/>
    <lineage>
        <taxon>Eukaryota</taxon>
        <taxon>Fungi</taxon>
        <taxon>Dikarya</taxon>
        <taxon>Ascomycota</taxon>
        <taxon>Pezizomycotina</taxon>
        <taxon>Eurotiomycetes</taxon>
        <taxon>Chaetothyriomycetidae</taxon>
        <taxon>Chaetothyriales</taxon>
        <taxon>Trichomeriaceae</taxon>
        <taxon>Knufia</taxon>
    </lineage>
</organism>
<dbReference type="AlphaFoldDB" id="A0AAN8ECQ6"/>
<gene>
    <name evidence="2" type="ORF">OHC33_010697</name>
</gene>
<sequence length="257" mass="29591">MKSDLRPEGRAPRKPSPSPPIRTSLLGLPAELRLTIYDFVFNGAQIRDQSLNIDQYTAEHLDRIKQSPKELVGTHGLTRSATHLSALLETNRQVRGEATSVLFKHLTLQILHNNPDHRYSTLPRHLLRPRNPHGIYGLMPMLHHEPMTRGLLRNIQYLEYDTIRFPSEGLNLSEIPALKLLTLRTARKFFESAGYPLERAKLEVTTRWRLALGFGLQSHLESGQMERVIDDPERVFAVQVLLQYEYLPGHRPRVEVY</sequence>
<feature type="region of interest" description="Disordered" evidence="1">
    <location>
        <begin position="1"/>
        <end position="23"/>
    </location>
</feature>
<dbReference type="EMBL" id="JAKLMC020000050">
    <property type="protein sequence ID" value="KAK5948263.1"/>
    <property type="molecule type" value="Genomic_DNA"/>
</dbReference>
<proteinExistence type="predicted"/>
<accession>A0AAN8ECQ6</accession>
<evidence type="ECO:0000256" key="1">
    <source>
        <dbReference type="SAM" id="MobiDB-lite"/>
    </source>
</evidence>
<protein>
    <submittedName>
        <fullName evidence="2">Uncharacterized protein</fullName>
    </submittedName>
</protein>
<name>A0AAN8ECQ6_9EURO</name>
<evidence type="ECO:0000313" key="3">
    <source>
        <dbReference type="Proteomes" id="UP001316803"/>
    </source>
</evidence>
<feature type="compositionally biased region" description="Basic and acidic residues" evidence="1">
    <location>
        <begin position="1"/>
        <end position="11"/>
    </location>
</feature>
<dbReference type="Proteomes" id="UP001316803">
    <property type="component" value="Unassembled WGS sequence"/>
</dbReference>
<keyword evidence="3" id="KW-1185">Reference proteome</keyword>